<dbReference type="EMBL" id="ABJB010473781">
    <property type="status" value="NOT_ANNOTATED_CDS"/>
    <property type="molecule type" value="Genomic_DNA"/>
</dbReference>
<dbReference type="VEuPathDB" id="VectorBase:ISCI024512"/>
<dbReference type="VEuPathDB" id="VectorBase:ISCW024512"/>
<name>B7PU17_IXOSC</name>
<dbReference type="SMART" id="SM00131">
    <property type="entry name" value="KU"/>
    <property type="match status" value="1"/>
</dbReference>
<evidence type="ECO:0000313" key="5">
    <source>
        <dbReference type="EMBL" id="EEC10089.1"/>
    </source>
</evidence>
<sequence length="79" mass="9055">VKALFKLTKSFSTCAIACFLVRRPPSCFQTPRVTGRCKALIMLYSYDQTSRLCKKYVYQGCSANGNHFETLEDCQRKCE</sequence>
<gene>
    <name evidence="5" type="ORF">IscW_ISCW024512</name>
</gene>
<dbReference type="Gene3D" id="4.10.410.10">
    <property type="entry name" value="Pancreatic trypsin inhibitor Kunitz domain"/>
    <property type="match status" value="1"/>
</dbReference>
<reference evidence="6" key="2">
    <citation type="submission" date="2020-05" db="UniProtKB">
        <authorList>
            <consortium name="EnsemblMetazoa"/>
        </authorList>
    </citation>
    <scope>IDENTIFICATION</scope>
    <source>
        <strain evidence="6">wikel</strain>
    </source>
</reference>
<reference evidence="5 7" key="1">
    <citation type="submission" date="2008-03" db="EMBL/GenBank/DDBJ databases">
        <title>Annotation of Ixodes scapularis.</title>
        <authorList>
            <consortium name="Ixodes scapularis Genome Project Consortium"/>
            <person name="Caler E."/>
            <person name="Hannick L.I."/>
            <person name="Bidwell S."/>
            <person name="Joardar V."/>
            <person name="Thiagarajan M."/>
            <person name="Amedeo P."/>
            <person name="Galinsky K.J."/>
            <person name="Schobel S."/>
            <person name="Inman J."/>
            <person name="Hostetler J."/>
            <person name="Miller J."/>
            <person name="Hammond M."/>
            <person name="Megy K."/>
            <person name="Lawson D."/>
            <person name="Kodira C."/>
            <person name="Sutton G."/>
            <person name="Meyer J."/>
            <person name="Hill C.A."/>
            <person name="Birren B."/>
            <person name="Nene V."/>
            <person name="Collins F."/>
            <person name="Alarcon-Chaidez F."/>
            <person name="Wikel S."/>
            <person name="Strausberg R."/>
        </authorList>
    </citation>
    <scope>NUCLEOTIDE SEQUENCE [LARGE SCALE GENOMIC DNA]</scope>
    <source>
        <strain evidence="7">Wikel</strain>
        <strain evidence="5">Wikel colony</strain>
    </source>
</reference>
<dbReference type="GO" id="GO:0005615">
    <property type="term" value="C:extracellular space"/>
    <property type="evidence" value="ECO:0000318"/>
    <property type="project" value="GO_Central"/>
</dbReference>
<dbReference type="HOGENOM" id="CLU_164133_3_0_1"/>
<evidence type="ECO:0000313" key="6">
    <source>
        <dbReference type="EnsemblMetazoa" id="ISCW024512-PA"/>
    </source>
</evidence>
<keyword evidence="2" id="KW-0722">Serine protease inhibitor</keyword>
<keyword evidence="7" id="KW-1185">Reference proteome</keyword>
<dbReference type="AlphaFoldDB" id="B7PU17"/>
<dbReference type="SUPFAM" id="SSF57362">
    <property type="entry name" value="BPTI-like"/>
    <property type="match status" value="1"/>
</dbReference>
<feature type="domain" description="BPTI/Kunitz inhibitor" evidence="4">
    <location>
        <begin position="27"/>
        <end position="78"/>
    </location>
</feature>
<dbReference type="Proteomes" id="UP000001555">
    <property type="component" value="Unassembled WGS sequence"/>
</dbReference>
<feature type="non-terminal residue" evidence="5">
    <location>
        <position position="79"/>
    </location>
</feature>
<keyword evidence="3" id="KW-1015">Disulfide bond</keyword>
<dbReference type="PaxDb" id="6945-B7PU17"/>
<dbReference type="PRINTS" id="PR00759">
    <property type="entry name" value="BASICPTASE"/>
</dbReference>
<evidence type="ECO:0000256" key="2">
    <source>
        <dbReference type="ARBA" id="ARBA00022900"/>
    </source>
</evidence>
<dbReference type="EnsemblMetazoa" id="ISCW024512-RA">
    <property type="protein sequence ID" value="ISCW024512-PA"/>
    <property type="gene ID" value="ISCW024512"/>
</dbReference>
<feature type="non-terminal residue" evidence="5">
    <location>
        <position position="1"/>
    </location>
</feature>
<accession>B7PU17</accession>
<keyword evidence="1" id="KW-0646">Protease inhibitor</keyword>
<dbReference type="InterPro" id="IPR036880">
    <property type="entry name" value="Kunitz_BPTI_sf"/>
</dbReference>
<dbReference type="PROSITE" id="PS50279">
    <property type="entry name" value="BPTI_KUNITZ_2"/>
    <property type="match status" value="1"/>
</dbReference>
<dbReference type="FunCoup" id="B7PU17">
    <property type="interactions" value="2"/>
</dbReference>
<dbReference type="InterPro" id="IPR050098">
    <property type="entry name" value="TFPI/VKTCI-like"/>
</dbReference>
<evidence type="ECO:0000259" key="4">
    <source>
        <dbReference type="PROSITE" id="PS50279"/>
    </source>
</evidence>
<dbReference type="PANTHER" id="PTHR10083">
    <property type="entry name" value="KUNITZ-TYPE PROTEASE INHIBITOR-RELATED"/>
    <property type="match status" value="1"/>
</dbReference>
<dbReference type="InParanoid" id="B7PU17"/>
<dbReference type="EMBL" id="DS789868">
    <property type="protein sequence ID" value="EEC10089.1"/>
    <property type="molecule type" value="Genomic_DNA"/>
</dbReference>
<dbReference type="Pfam" id="PF00014">
    <property type="entry name" value="Kunitz_BPTI"/>
    <property type="match status" value="1"/>
</dbReference>
<protein>
    <submittedName>
        <fullName evidence="5">Colostrum trypsin inhibitor, putative</fullName>
    </submittedName>
</protein>
<proteinExistence type="predicted"/>
<dbReference type="PANTHER" id="PTHR10083:SF328">
    <property type="entry name" value="TISSUE FACTOR PATHWAY INHIBITOR"/>
    <property type="match status" value="1"/>
</dbReference>
<evidence type="ECO:0000256" key="3">
    <source>
        <dbReference type="ARBA" id="ARBA00023157"/>
    </source>
</evidence>
<evidence type="ECO:0000256" key="1">
    <source>
        <dbReference type="ARBA" id="ARBA00022690"/>
    </source>
</evidence>
<dbReference type="GO" id="GO:0004867">
    <property type="term" value="F:serine-type endopeptidase inhibitor activity"/>
    <property type="evidence" value="ECO:0000318"/>
    <property type="project" value="GO_Central"/>
</dbReference>
<evidence type="ECO:0000313" key="7">
    <source>
        <dbReference type="Proteomes" id="UP000001555"/>
    </source>
</evidence>
<dbReference type="InterPro" id="IPR002223">
    <property type="entry name" value="Kunitz_BPTI"/>
</dbReference>
<organism>
    <name type="scientific">Ixodes scapularis</name>
    <name type="common">Black-legged tick</name>
    <name type="synonym">Deer tick</name>
    <dbReference type="NCBI Taxonomy" id="6945"/>
    <lineage>
        <taxon>Eukaryota</taxon>
        <taxon>Metazoa</taxon>
        <taxon>Ecdysozoa</taxon>
        <taxon>Arthropoda</taxon>
        <taxon>Chelicerata</taxon>
        <taxon>Arachnida</taxon>
        <taxon>Acari</taxon>
        <taxon>Parasitiformes</taxon>
        <taxon>Ixodida</taxon>
        <taxon>Ixodoidea</taxon>
        <taxon>Ixodidae</taxon>
        <taxon>Ixodinae</taxon>
        <taxon>Ixodes</taxon>
    </lineage>
</organism>